<gene>
    <name evidence="3" type="ORF">S03H2_28666</name>
</gene>
<protein>
    <recommendedName>
        <fullName evidence="2">2TM domain-containing protein</fullName>
    </recommendedName>
</protein>
<comment type="caution">
    <text evidence="3">The sequence shown here is derived from an EMBL/GenBank/DDBJ whole genome shotgun (WGS) entry which is preliminary data.</text>
</comment>
<keyword evidence="1" id="KW-0812">Transmembrane</keyword>
<evidence type="ECO:0000259" key="2">
    <source>
        <dbReference type="Pfam" id="PF13239"/>
    </source>
</evidence>
<keyword evidence="1" id="KW-1133">Transmembrane helix</keyword>
<organism evidence="3">
    <name type="scientific">marine sediment metagenome</name>
    <dbReference type="NCBI Taxonomy" id="412755"/>
    <lineage>
        <taxon>unclassified sequences</taxon>
        <taxon>metagenomes</taxon>
        <taxon>ecological metagenomes</taxon>
    </lineage>
</organism>
<evidence type="ECO:0000313" key="3">
    <source>
        <dbReference type="EMBL" id="GAH58419.1"/>
    </source>
</evidence>
<dbReference type="EMBL" id="BARU01017273">
    <property type="protein sequence ID" value="GAH58419.1"/>
    <property type="molecule type" value="Genomic_DNA"/>
</dbReference>
<feature type="transmembrane region" description="Helical" evidence="1">
    <location>
        <begin position="50"/>
        <end position="69"/>
    </location>
</feature>
<dbReference type="InterPro" id="IPR025698">
    <property type="entry name" value="2TM_dom"/>
</dbReference>
<dbReference type="AlphaFoldDB" id="X1HX72"/>
<evidence type="ECO:0000256" key="1">
    <source>
        <dbReference type="SAM" id="Phobius"/>
    </source>
</evidence>
<reference evidence="3" key="1">
    <citation type="journal article" date="2014" name="Front. Microbiol.">
        <title>High frequency of phylogenetically diverse reductive dehalogenase-homologous genes in deep subseafloor sedimentary metagenomes.</title>
        <authorList>
            <person name="Kawai M."/>
            <person name="Futagami T."/>
            <person name="Toyoda A."/>
            <person name="Takaki Y."/>
            <person name="Nishi S."/>
            <person name="Hori S."/>
            <person name="Arai W."/>
            <person name="Tsubouchi T."/>
            <person name="Morono Y."/>
            <person name="Uchiyama I."/>
            <person name="Ito T."/>
            <person name="Fujiyama A."/>
            <person name="Inagaki F."/>
            <person name="Takami H."/>
        </authorList>
    </citation>
    <scope>NUCLEOTIDE SEQUENCE</scope>
    <source>
        <strain evidence="3">Expedition CK06-06</strain>
    </source>
</reference>
<accession>X1HX72</accession>
<feature type="non-terminal residue" evidence="3">
    <location>
        <position position="93"/>
    </location>
</feature>
<dbReference type="Pfam" id="PF13239">
    <property type="entry name" value="2TM"/>
    <property type="match status" value="1"/>
</dbReference>
<keyword evidence="1" id="KW-0472">Membrane</keyword>
<proteinExistence type="predicted"/>
<sequence>MTNQPSDEKIYEAAKLRVKAKKDFYGHFGAWAVVNIILVIVWALTDLGGYPWFLWPLGIWGVFVLLHFLRVFVFERKSDVGAIEKEAERIKRE</sequence>
<name>X1HX72_9ZZZZ</name>
<feature type="domain" description="2TM" evidence="2">
    <location>
        <begin position="13"/>
        <end position="76"/>
    </location>
</feature>
<feature type="transmembrane region" description="Helical" evidence="1">
    <location>
        <begin position="24"/>
        <end position="44"/>
    </location>
</feature>